<dbReference type="AlphaFoldDB" id="A0A382VA90"/>
<dbReference type="EMBL" id="UINC01150393">
    <property type="protein sequence ID" value="SVD43409.1"/>
    <property type="molecule type" value="Genomic_DNA"/>
</dbReference>
<accession>A0A382VA90</accession>
<dbReference type="InterPro" id="IPR012349">
    <property type="entry name" value="Split_barrel_FMN-bd"/>
</dbReference>
<reference evidence="1" key="1">
    <citation type="submission" date="2018-05" db="EMBL/GenBank/DDBJ databases">
        <authorList>
            <person name="Lanie J.A."/>
            <person name="Ng W.-L."/>
            <person name="Kazmierczak K.M."/>
            <person name="Andrzejewski T.M."/>
            <person name="Davidsen T.M."/>
            <person name="Wayne K.J."/>
            <person name="Tettelin H."/>
            <person name="Glass J.I."/>
            <person name="Rusch D."/>
            <person name="Podicherti R."/>
            <person name="Tsui H.-C.T."/>
            <person name="Winkler M.E."/>
        </authorList>
    </citation>
    <scope>NUCLEOTIDE SEQUENCE</scope>
</reference>
<name>A0A382VA90_9ZZZZ</name>
<protein>
    <submittedName>
        <fullName evidence="1">Uncharacterized protein</fullName>
    </submittedName>
</protein>
<organism evidence="1">
    <name type="scientific">marine metagenome</name>
    <dbReference type="NCBI Taxonomy" id="408172"/>
    <lineage>
        <taxon>unclassified sequences</taxon>
        <taxon>metagenomes</taxon>
        <taxon>ecological metagenomes</taxon>
    </lineage>
</organism>
<dbReference type="Gene3D" id="2.30.110.10">
    <property type="entry name" value="Electron Transport, Fmn-binding Protein, Chain A"/>
    <property type="match status" value="1"/>
</dbReference>
<dbReference type="PANTHER" id="PTHR42815">
    <property type="entry name" value="FAD-BINDING, PUTATIVE (AFU_ORTHOLOGUE AFUA_6G07600)-RELATED"/>
    <property type="match status" value="1"/>
</dbReference>
<evidence type="ECO:0000313" key="1">
    <source>
        <dbReference type="EMBL" id="SVD43409.1"/>
    </source>
</evidence>
<feature type="non-terminal residue" evidence="1">
    <location>
        <position position="91"/>
    </location>
</feature>
<proteinExistence type="predicted"/>
<sequence>MATSDTAQRNRFSDNFGYATGRAATKVVDHMTPYVQEFIQNSPFVIQSSADADGNCDASPKGGKPGFVKILDEKHLVFPDVEGNKLFQTYQ</sequence>
<gene>
    <name evidence="1" type="ORF">METZ01_LOCUS396263</name>
</gene>
<dbReference type="PANTHER" id="PTHR42815:SF2">
    <property type="entry name" value="FAD-BINDING, PUTATIVE (AFU_ORTHOLOGUE AFUA_6G07600)-RELATED"/>
    <property type="match status" value="1"/>
</dbReference>